<dbReference type="RefSeq" id="WP_240261719.1">
    <property type="nucleotide sequence ID" value="NZ_CP092488.2"/>
</dbReference>
<feature type="compositionally biased region" description="Gly residues" evidence="1">
    <location>
        <begin position="84"/>
        <end position="96"/>
    </location>
</feature>
<gene>
    <name evidence="3" type="ORF">MKK62_01105</name>
</gene>
<sequence>MSETPDTPTTPTTVATEPATAVVKPYWLYRFAAWVVIVAGIVFTVTTIFFAGFKVAHLGHHRCHHHGWGHHHSMNQDGPQHHGQGVGFQHGFGGPGPSHLPGSVAPSLAPAHS</sequence>
<keyword evidence="4" id="KW-1185">Reference proteome</keyword>
<keyword evidence="2" id="KW-0812">Transmembrane</keyword>
<feature type="transmembrane region" description="Helical" evidence="2">
    <location>
        <begin position="31"/>
        <end position="53"/>
    </location>
</feature>
<evidence type="ECO:0008006" key="5">
    <source>
        <dbReference type="Google" id="ProtNLM"/>
    </source>
</evidence>
<protein>
    <recommendedName>
        <fullName evidence="5">Proline rich protein</fullName>
    </recommendedName>
</protein>
<dbReference type="EMBL" id="CP092488">
    <property type="protein sequence ID" value="UMB69989.1"/>
    <property type="molecule type" value="Genomic_DNA"/>
</dbReference>
<proteinExistence type="predicted"/>
<feature type="region of interest" description="Disordered" evidence="1">
    <location>
        <begin position="66"/>
        <end position="113"/>
    </location>
</feature>
<accession>A0ABY3VKP6</accession>
<keyword evidence="2" id="KW-1133">Transmembrane helix</keyword>
<organism evidence="3 4">
    <name type="scientific">Mycobacterium paraterrae</name>
    <dbReference type="NCBI Taxonomy" id="577492"/>
    <lineage>
        <taxon>Bacteria</taxon>
        <taxon>Bacillati</taxon>
        <taxon>Actinomycetota</taxon>
        <taxon>Actinomycetes</taxon>
        <taxon>Mycobacteriales</taxon>
        <taxon>Mycobacteriaceae</taxon>
        <taxon>Mycobacterium</taxon>
    </lineage>
</organism>
<reference evidence="3" key="1">
    <citation type="submission" date="2022-08" db="EMBL/GenBank/DDBJ databases">
        <title>Whole genome sequencing of non-tuberculosis mycobacteria type-strains.</title>
        <authorList>
            <person name="Igarashi Y."/>
            <person name="Osugi A."/>
            <person name="Mitarai S."/>
        </authorList>
    </citation>
    <scope>NUCLEOTIDE SEQUENCE</scope>
    <source>
        <strain evidence="3">DSM 45127</strain>
    </source>
</reference>
<name>A0ABY3VKP6_9MYCO</name>
<dbReference type="Proteomes" id="UP001055336">
    <property type="component" value="Chromosome"/>
</dbReference>
<evidence type="ECO:0000313" key="3">
    <source>
        <dbReference type="EMBL" id="UMB69989.1"/>
    </source>
</evidence>
<evidence type="ECO:0000313" key="4">
    <source>
        <dbReference type="Proteomes" id="UP001055336"/>
    </source>
</evidence>
<keyword evidence="2" id="KW-0472">Membrane</keyword>
<evidence type="ECO:0000256" key="1">
    <source>
        <dbReference type="SAM" id="MobiDB-lite"/>
    </source>
</evidence>
<evidence type="ECO:0000256" key="2">
    <source>
        <dbReference type="SAM" id="Phobius"/>
    </source>
</evidence>